<dbReference type="AlphaFoldDB" id="A0AAX1WYM5"/>
<feature type="compositionally biased region" description="Low complexity" evidence="11">
    <location>
        <begin position="28"/>
        <end position="45"/>
    </location>
</feature>
<dbReference type="Pfam" id="PF21305">
    <property type="entry name" value="type_II_gspD_N0"/>
    <property type="match status" value="1"/>
</dbReference>
<organism evidence="16 17">
    <name type="scientific">Diaphorobacter nitroreducens</name>
    <dbReference type="NCBI Taxonomy" id="164759"/>
    <lineage>
        <taxon>Bacteria</taxon>
        <taxon>Pseudomonadati</taxon>
        <taxon>Pseudomonadota</taxon>
        <taxon>Betaproteobacteria</taxon>
        <taxon>Burkholderiales</taxon>
        <taxon>Comamonadaceae</taxon>
        <taxon>Diaphorobacter</taxon>
    </lineage>
</organism>
<evidence type="ECO:0000256" key="6">
    <source>
        <dbReference type="ARBA" id="ARBA00022729"/>
    </source>
</evidence>
<feature type="region of interest" description="Disordered" evidence="11">
    <location>
        <begin position="791"/>
        <end position="810"/>
    </location>
</feature>
<dbReference type="InterPro" id="IPR050810">
    <property type="entry name" value="Bact_Secretion_Sys_Channel"/>
</dbReference>
<evidence type="ECO:0000256" key="2">
    <source>
        <dbReference type="ARBA" id="ARBA00006980"/>
    </source>
</evidence>
<keyword evidence="6 12" id="KW-0732">Signal</keyword>
<feature type="domain" description="GspD-like N0" evidence="15">
    <location>
        <begin position="99"/>
        <end position="169"/>
    </location>
</feature>
<dbReference type="EMBL" id="RJVL01000001">
    <property type="protein sequence ID" value="ROR50520.1"/>
    <property type="molecule type" value="Genomic_DNA"/>
</dbReference>
<sequence>MTLSRYVLSVAALTVCHIATAQGPMVPGSTGATQTKTQTSASTGSVIEADSVDKPAQTRSNEEAADTKATEPRYIRGNDRVIAPAKPVQRVEGAPLSFSFEEAPVAEVVRTILGDILKADYVLHPPLSGTVTLATRTPIPPDQAVFLLESALQANGLALLRDARGTYHVGRPDTLKGIGGAIRQVGGGPLPPGYGAIVVPLQYIGAGEMASILRPMASADAIVRVDNVRNLLVLAGTRTQAEGWLDIINTFDVDLLKGMSVGVFPLKHASIQEVETALRLVSGGTAAPGGSGVVGGAAAGTQGAAGAAPGTAGSAQAMLGEGNPLFGALRIMPIERLNSILVVTPRASYLEEARRWIEKLDQPSDGGAEPQLYIYQVQNGNAKHLASVLNGIFGGGGTPVVANSGVAPGLNNAMGSSSGQAGGGAMFGNTGGFGRSNAYGTTGAFGSGQVGGFGSGLTGSTGLSSANNAFGARNVIGGTQIQGGGVAGGLGSIRVMADELNNSVLVWSTKAEYTKIESTLKRLDLPPTQVLIDASIVEVSLKDDLEYGLQWAFNGGVGGGYSGRGVISGLKDGALGGVGQGFSYTLRNAAGLKAVLNALATKSLVKMISNPSLMVLDNHTATIAVGDQTPVRTSETRYVESSTGATTSTIQYKDTGVSLMVTPSVNAGNIVSLQIDQTVTDVGAQDEVSGQRAFMQRQISSKVAVRSGEAIVLGGLIKDSSTTGKTGVPLLQDIPIVGNLFGTNSKIGNRTELIVVITPRVVRTDIDIREVSEDLRDRLKGLRAVDMRDQLQKQSNGEAASAVVQPLPPN</sequence>
<keyword evidence="8" id="KW-0472">Membrane</keyword>
<dbReference type="Gene3D" id="3.30.1370.120">
    <property type="match status" value="3"/>
</dbReference>
<evidence type="ECO:0000313" key="17">
    <source>
        <dbReference type="Proteomes" id="UP000271868"/>
    </source>
</evidence>
<feature type="domain" description="NolW-like" evidence="14">
    <location>
        <begin position="262"/>
        <end position="365"/>
    </location>
</feature>
<evidence type="ECO:0000256" key="10">
    <source>
        <dbReference type="RuleBase" id="RU004004"/>
    </source>
</evidence>
<keyword evidence="3 10" id="KW-0813">Transport</keyword>
<dbReference type="Pfam" id="PF00263">
    <property type="entry name" value="Secretin"/>
    <property type="match status" value="1"/>
</dbReference>
<dbReference type="InterPro" id="IPR049371">
    <property type="entry name" value="GspD-like_N0"/>
</dbReference>
<dbReference type="PRINTS" id="PR00811">
    <property type="entry name" value="BCTERIALGSPD"/>
</dbReference>
<comment type="caution">
    <text evidence="16">The sequence shown here is derived from an EMBL/GenBank/DDBJ whole genome shotgun (WGS) entry which is preliminary data.</text>
</comment>
<dbReference type="Proteomes" id="UP000271868">
    <property type="component" value="Unassembled WGS sequence"/>
</dbReference>
<feature type="region of interest" description="Disordered" evidence="11">
    <location>
        <begin position="23"/>
        <end position="71"/>
    </location>
</feature>
<keyword evidence="17" id="KW-1185">Reference proteome</keyword>
<keyword evidence="5" id="KW-0812">Transmembrane</keyword>
<evidence type="ECO:0000313" key="16">
    <source>
        <dbReference type="EMBL" id="ROR50520.1"/>
    </source>
</evidence>
<dbReference type="GO" id="GO:0015628">
    <property type="term" value="P:protein secretion by the type II secretion system"/>
    <property type="evidence" value="ECO:0007669"/>
    <property type="project" value="InterPro"/>
</dbReference>
<dbReference type="GO" id="GO:0015627">
    <property type="term" value="C:type II protein secretion system complex"/>
    <property type="evidence" value="ECO:0007669"/>
    <property type="project" value="InterPro"/>
</dbReference>
<feature type="compositionally biased region" description="Basic and acidic residues" evidence="11">
    <location>
        <begin position="60"/>
        <end position="71"/>
    </location>
</feature>
<dbReference type="PANTHER" id="PTHR30332:SF25">
    <property type="entry name" value="SECRETIN XPSD"/>
    <property type="match status" value="1"/>
</dbReference>
<accession>A0AAX1WYM5</accession>
<protein>
    <submittedName>
        <fullName evidence="16">General secretion pathway protein D</fullName>
    </submittedName>
</protein>
<name>A0AAX1WYM5_9BURK</name>
<evidence type="ECO:0000256" key="8">
    <source>
        <dbReference type="ARBA" id="ARBA00023136"/>
    </source>
</evidence>
<keyword evidence="9" id="KW-0998">Cell outer membrane</keyword>
<dbReference type="GO" id="GO:0009279">
    <property type="term" value="C:cell outer membrane"/>
    <property type="evidence" value="ECO:0007669"/>
    <property type="project" value="UniProtKB-SubCell"/>
</dbReference>
<evidence type="ECO:0000256" key="5">
    <source>
        <dbReference type="ARBA" id="ARBA00022692"/>
    </source>
</evidence>
<dbReference type="RefSeq" id="WP_123674938.1">
    <property type="nucleotide sequence ID" value="NZ_RJVL01000001.1"/>
</dbReference>
<feature type="chain" id="PRO_5043455153" evidence="12">
    <location>
        <begin position="22"/>
        <end position="810"/>
    </location>
</feature>
<keyword evidence="4" id="KW-1134">Transmembrane beta strand</keyword>
<reference evidence="16 17" key="1">
    <citation type="submission" date="2018-11" db="EMBL/GenBank/DDBJ databases">
        <title>Genomic Encyclopedia of Type Strains, Phase IV (KMG-IV): sequencing the most valuable type-strain genomes for metagenomic binning, comparative biology and taxonomic classification.</title>
        <authorList>
            <person name="Goeker M."/>
        </authorList>
    </citation>
    <scope>NUCLEOTIDE SEQUENCE [LARGE SCALE GENOMIC DNA]</scope>
    <source>
        <strain evidence="16 17">DSM 15985</strain>
    </source>
</reference>
<comment type="subcellular location">
    <subcellularLocation>
        <location evidence="1 10">Cell outer membrane</location>
    </subcellularLocation>
</comment>
<dbReference type="PANTHER" id="PTHR30332">
    <property type="entry name" value="PROBABLE GENERAL SECRETION PATHWAY PROTEIN D"/>
    <property type="match status" value="1"/>
</dbReference>
<dbReference type="InterPro" id="IPR038591">
    <property type="entry name" value="NolW-like_sf"/>
</dbReference>
<evidence type="ECO:0000256" key="3">
    <source>
        <dbReference type="ARBA" id="ARBA00022448"/>
    </source>
</evidence>
<comment type="similarity">
    <text evidence="2">Belongs to the bacterial secretin family. GSP D subfamily.</text>
</comment>
<dbReference type="NCBIfam" id="TIGR02517">
    <property type="entry name" value="type_II_gspD"/>
    <property type="match status" value="1"/>
</dbReference>
<dbReference type="Gene3D" id="3.55.50.30">
    <property type="match status" value="1"/>
</dbReference>
<evidence type="ECO:0000259" key="15">
    <source>
        <dbReference type="Pfam" id="PF21305"/>
    </source>
</evidence>
<evidence type="ECO:0000256" key="9">
    <source>
        <dbReference type="ARBA" id="ARBA00023237"/>
    </source>
</evidence>
<dbReference type="InterPro" id="IPR004846">
    <property type="entry name" value="T2SS/T3SS_dom"/>
</dbReference>
<keyword evidence="7" id="KW-0653">Protein transport</keyword>
<evidence type="ECO:0000256" key="12">
    <source>
        <dbReference type="SAM" id="SignalP"/>
    </source>
</evidence>
<feature type="signal peptide" evidence="12">
    <location>
        <begin position="1"/>
        <end position="21"/>
    </location>
</feature>
<dbReference type="InterPro" id="IPR005644">
    <property type="entry name" value="NolW-like"/>
</dbReference>
<dbReference type="InterPro" id="IPR013356">
    <property type="entry name" value="T2SS_GspD"/>
</dbReference>
<evidence type="ECO:0000256" key="7">
    <source>
        <dbReference type="ARBA" id="ARBA00022927"/>
    </source>
</evidence>
<feature type="domain" description="NolW-like" evidence="14">
    <location>
        <begin position="374"/>
        <end position="529"/>
    </location>
</feature>
<gene>
    <name evidence="16" type="ORF">EDC60_0273</name>
</gene>
<dbReference type="Pfam" id="PF03958">
    <property type="entry name" value="Secretin_N"/>
    <property type="match status" value="2"/>
</dbReference>
<proteinExistence type="inferred from homology"/>
<feature type="domain" description="Type II/III secretion system secretin-like" evidence="13">
    <location>
        <begin position="598"/>
        <end position="763"/>
    </location>
</feature>
<evidence type="ECO:0000256" key="1">
    <source>
        <dbReference type="ARBA" id="ARBA00004442"/>
    </source>
</evidence>
<evidence type="ECO:0000256" key="11">
    <source>
        <dbReference type="SAM" id="MobiDB-lite"/>
    </source>
</evidence>
<evidence type="ECO:0000259" key="14">
    <source>
        <dbReference type="Pfam" id="PF03958"/>
    </source>
</evidence>
<dbReference type="InterPro" id="IPR001775">
    <property type="entry name" value="GspD/PilQ"/>
</dbReference>
<evidence type="ECO:0000259" key="13">
    <source>
        <dbReference type="Pfam" id="PF00263"/>
    </source>
</evidence>
<evidence type="ECO:0000256" key="4">
    <source>
        <dbReference type="ARBA" id="ARBA00022452"/>
    </source>
</evidence>